<keyword evidence="1" id="KW-0175">Coiled coil</keyword>
<feature type="compositionally biased region" description="Low complexity" evidence="2">
    <location>
        <begin position="381"/>
        <end position="392"/>
    </location>
</feature>
<dbReference type="AlphaFoldDB" id="A0A8J6B2C0"/>
<feature type="compositionally biased region" description="Basic and acidic residues" evidence="2">
    <location>
        <begin position="400"/>
        <end position="411"/>
    </location>
</feature>
<feature type="compositionally biased region" description="Acidic residues" evidence="2">
    <location>
        <begin position="533"/>
        <end position="543"/>
    </location>
</feature>
<feature type="coiled-coil region" evidence="1">
    <location>
        <begin position="273"/>
        <end position="300"/>
    </location>
</feature>
<feature type="compositionally biased region" description="Basic and acidic residues" evidence="2">
    <location>
        <begin position="326"/>
        <end position="347"/>
    </location>
</feature>
<proteinExistence type="predicted"/>
<organism evidence="3 4">
    <name type="scientific">Carpediemonas membranifera</name>
    <dbReference type="NCBI Taxonomy" id="201153"/>
    <lineage>
        <taxon>Eukaryota</taxon>
        <taxon>Metamonada</taxon>
        <taxon>Carpediemonas-like organisms</taxon>
        <taxon>Carpediemonas</taxon>
    </lineage>
</organism>
<dbReference type="EMBL" id="JAHDYR010000005">
    <property type="protein sequence ID" value="KAG9396915.1"/>
    <property type="molecule type" value="Genomic_DNA"/>
</dbReference>
<evidence type="ECO:0000256" key="1">
    <source>
        <dbReference type="SAM" id="Coils"/>
    </source>
</evidence>
<feature type="region of interest" description="Disordered" evidence="2">
    <location>
        <begin position="326"/>
        <end position="411"/>
    </location>
</feature>
<evidence type="ECO:0000313" key="3">
    <source>
        <dbReference type="EMBL" id="KAG9396915.1"/>
    </source>
</evidence>
<sequence>MEQDVEAADMPLVPTIEQEENIMNHGIVDSPTIVEKDYATPEIPLPTSPLSISSTDSFPLRVDAAKNEANTRSQIRKELTDEMNRLDDAGAALLAVLDLPAIDTPSGGLTAALQEMSRPLPAVEALAADDDSPKPLHRLQKMDSDFMREVKQRGKETIDMWRRTFQNKLEDAPDSGDITPSTLSMTETQTDFEIMDEDFEEFEIEEPETARRVAPQPHRLEVPIPSPLAERNSVAKEAGESKKEGPGTKRRTKETGPSPWVVQQGQLAMSRHIQEMRQMTAEEETRADRIKANIAAVEARAKAAVRGIVVPETEHERMAAVRERQARRQMKREAQMEQARAREAESRRKFKLALLEQESKAARERSLRKKRPTTTGPSTNPSRARSAPRGRSVALTPMDSRSKPANARDRRMQTITNRERRLRDELNALSTFKGLDLNTGVVKVKVKRGPETPIGVSARDSQSILGTFTDDGQAGDVTEVKAGGTVVSSNQMMKIDDSEAGADFSGLSDRTADFTETVPFGRIGDKNSGPVDISDDEEEGEDDAPARTPPVVPAADDGYRPLFQVGLRLGKFTKGGRGKAHERIFVIDRSSNKIFWGDADHMVGWPKQTPSKKARSCTIVSFVPDDHVLRVVNPRAKVPRGRAVLSASTPTGWIHLLCPSNKVHEAVLGAFSRLVL</sequence>
<evidence type="ECO:0000313" key="4">
    <source>
        <dbReference type="Proteomes" id="UP000717585"/>
    </source>
</evidence>
<feature type="region of interest" description="Disordered" evidence="2">
    <location>
        <begin position="222"/>
        <end position="259"/>
    </location>
</feature>
<protein>
    <submittedName>
        <fullName evidence="3">Chromosome partition protein Smc</fullName>
    </submittedName>
</protein>
<dbReference type="Proteomes" id="UP000717585">
    <property type="component" value="Unassembled WGS sequence"/>
</dbReference>
<reference evidence="3" key="1">
    <citation type="submission" date="2021-05" db="EMBL/GenBank/DDBJ databases">
        <title>A free-living protist that lacks canonical eukaryotic 1 DNA replication and segregation systems.</title>
        <authorList>
            <person name="Salas-Leiva D.E."/>
            <person name="Tromer E.C."/>
            <person name="Curtis B.A."/>
            <person name="Jerlstrom-Hultqvist J."/>
            <person name="Kolisko M."/>
            <person name="Yi Z."/>
            <person name="Salas-Leiva J.S."/>
            <person name="Gallot-Lavallee L."/>
            <person name="Kops G.J.P.L."/>
            <person name="Archibald J.M."/>
            <person name="Simpson A.G.B."/>
            <person name="Roger A.J."/>
        </authorList>
    </citation>
    <scope>NUCLEOTIDE SEQUENCE</scope>
    <source>
        <strain evidence="3">BICM</strain>
    </source>
</reference>
<feature type="compositionally biased region" description="Basic and acidic residues" evidence="2">
    <location>
        <begin position="233"/>
        <end position="247"/>
    </location>
</feature>
<feature type="region of interest" description="Disordered" evidence="2">
    <location>
        <begin position="515"/>
        <end position="557"/>
    </location>
</feature>
<name>A0A8J6B2C0_9EUKA</name>
<gene>
    <name evidence="3" type="ORF">J8273_1969</name>
</gene>
<keyword evidence="4" id="KW-1185">Reference proteome</keyword>
<comment type="caution">
    <text evidence="3">The sequence shown here is derived from an EMBL/GenBank/DDBJ whole genome shotgun (WGS) entry which is preliminary data.</text>
</comment>
<accession>A0A8J6B2C0</accession>
<evidence type="ECO:0000256" key="2">
    <source>
        <dbReference type="SAM" id="MobiDB-lite"/>
    </source>
</evidence>